<name>A0A371J961_9FIRM</name>
<dbReference type="Gene3D" id="3.40.50.200">
    <property type="entry name" value="Peptidase S8/S53 domain"/>
    <property type="match status" value="1"/>
</dbReference>
<dbReference type="SUPFAM" id="SSF52743">
    <property type="entry name" value="Subtilisin-like"/>
    <property type="match status" value="1"/>
</dbReference>
<dbReference type="Pfam" id="PF00082">
    <property type="entry name" value="Peptidase_S8"/>
    <property type="match status" value="1"/>
</dbReference>
<dbReference type="InterPro" id="IPR000209">
    <property type="entry name" value="Peptidase_S8/S53_dom"/>
</dbReference>
<dbReference type="PROSITE" id="PS51892">
    <property type="entry name" value="SUBTILASE"/>
    <property type="match status" value="1"/>
</dbReference>
<keyword evidence="4" id="KW-1185">Reference proteome</keyword>
<dbReference type="EMBL" id="NOKA02000068">
    <property type="protein sequence ID" value="RDY29312.1"/>
    <property type="molecule type" value="Genomic_DNA"/>
</dbReference>
<sequence length="375" mass="42503">MEQNIIKIAVIDSGVDLGLEYFVHKKIYALEVTEQDGEYKVVNSWTDDNGHGTEIIHIITGVIGASCEYEIYSIKVLNHDLKCSIGKLCYALGYIAENLEVDIINLSLGFYTYYMELHDIICSLKSQVKAIVSAFDNNEKMTSYPAAFPEVFGISGTKTIELDKFIYEKDSNIIQVSDTPLCVISKGGKRKSVYGNSYSCALFTGILAKELSKNRFTLEVDTIIHNVAVKKESLRRRLPGNHKANERALIFPMETTTEEELIRLSYYCEIIAVVSFKKYLIPSIDLPFKEGIKVIPVYDDMQKACYLKPDCIYIGSLAFLGKEKEKFFYHEIFDATAMHGIAVSCMEKPIEISLDEYSIGRGKEIPWYEYMSVLL</sequence>
<dbReference type="InterPro" id="IPR036852">
    <property type="entry name" value="Peptidase_S8/S53_dom_sf"/>
</dbReference>
<comment type="caution">
    <text evidence="3">The sequence shown here is derived from an EMBL/GenBank/DDBJ whole genome shotgun (WGS) entry which is preliminary data.</text>
</comment>
<protein>
    <recommendedName>
        <fullName evidence="2">Peptidase S8/S53 domain-containing protein</fullName>
    </recommendedName>
</protein>
<organism evidence="3 4">
    <name type="scientific">Lachnotalea glycerini</name>
    <dbReference type="NCBI Taxonomy" id="1763509"/>
    <lineage>
        <taxon>Bacteria</taxon>
        <taxon>Bacillati</taxon>
        <taxon>Bacillota</taxon>
        <taxon>Clostridia</taxon>
        <taxon>Lachnospirales</taxon>
        <taxon>Lachnospiraceae</taxon>
        <taxon>Lachnotalea</taxon>
    </lineage>
</organism>
<proteinExistence type="inferred from homology"/>
<comment type="similarity">
    <text evidence="1">Belongs to the peptidase S8 family.</text>
</comment>
<gene>
    <name evidence="3" type="ORF">CG710_018480</name>
</gene>
<dbReference type="OrthoDB" id="2052042at2"/>
<dbReference type="RefSeq" id="WP_094378305.1">
    <property type="nucleotide sequence ID" value="NZ_NOKA02000068.1"/>
</dbReference>
<feature type="active site" description="Charge relay system" evidence="1">
    <location>
        <position position="197"/>
    </location>
</feature>
<evidence type="ECO:0000259" key="2">
    <source>
        <dbReference type="Pfam" id="PF00082"/>
    </source>
</evidence>
<feature type="domain" description="Peptidase S8/S53" evidence="2">
    <location>
        <begin position="6"/>
        <end position="215"/>
    </location>
</feature>
<evidence type="ECO:0000256" key="1">
    <source>
        <dbReference type="PROSITE-ProRule" id="PRU01240"/>
    </source>
</evidence>
<dbReference type="AlphaFoldDB" id="A0A371J961"/>
<feature type="active site" description="Charge relay system" evidence="1">
    <location>
        <position position="12"/>
    </location>
</feature>
<dbReference type="Proteomes" id="UP000216411">
    <property type="component" value="Unassembled WGS sequence"/>
</dbReference>
<evidence type="ECO:0000313" key="4">
    <source>
        <dbReference type="Proteomes" id="UP000216411"/>
    </source>
</evidence>
<reference evidence="3 4" key="1">
    <citation type="journal article" date="2017" name="Genome Announc.">
        <title>Draft Genome Sequence of a Sporulating and Motile Strain of Lachnotalea glycerini Isolated from Water in Quebec City, Canada.</title>
        <authorList>
            <person name="Maheux A.F."/>
            <person name="Boudreau D.K."/>
            <person name="Berube E."/>
            <person name="Boissinot M."/>
            <person name="Raymond F."/>
            <person name="Brodeur S."/>
            <person name="Corbeil J."/>
            <person name="Isabel S."/>
            <person name="Omar R.F."/>
            <person name="Bergeron M.G."/>
        </authorList>
    </citation>
    <scope>NUCLEOTIDE SEQUENCE [LARGE SCALE GENOMIC DNA]</scope>
    <source>
        <strain evidence="3 4">CCRI-19302</strain>
    </source>
</reference>
<evidence type="ECO:0000313" key="3">
    <source>
        <dbReference type="EMBL" id="RDY29312.1"/>
    </source>
</evidence>
<keyword evidence="1" id="KW-0645">Protease</keyword>
<keyword evidence="1" id="KW-0720">Serine protease</keyword>
<accession>A0A371J961</accession>
<keyword evidence="1" id="KW-0378">Hydrolase</keyword>
<dbReference type="GO" id="GO:0006508">
    <property type="term" value="P:proteolysis"/>
    <property type="evidence" value="ECO:0007669"/>
    <property type="project" value="UniProtKB-KW"/>
</dbReference>
<feature type="active site" description="Charge relay system" evidence="1">
    <location>
        <position position="51"/>
    </location>
</feature>
<dbReference type="GO" id="GO:0004252">
    <property type="term" value="F:serine-type endopeptidase activity"/>
    <property type="evidence" value="ECO:0007669"/>
    <property type="project" value="UniProtKB-UniRule"/>
</dbReference>